<keyword evidence="2" id="KW-1185">Reference proteome</keyword>
<dbReference type="RefSeq" id="WP_323737890.1">
    <property type="nucleotide sequence ID" value="NZ_CP112932.1"/>
</dbReference>
<evidence type="ECO:0000313" key="1">
    <source>
        <dbReference type="EMBL" id="WPY01084.1"/>
    </source>
</evidence>
<protein>
    <submittedName>
        <fullName evidence="1">RPE1 domain containing protein</fullName>
    </submittedName>
</protein>
<dbReference type="InterPro" id="IPR005728">
    <property type="entry name" value="RPE1"/>
</dbReference>
<evidence type="ECO:0000313" key="2">
    <source>
        <dbReference type="Proteomes" id="UP001326613"/>
    </source>
</evidence>
<gene>
    <name evidence="1" type="ORF">Trichorick_00982</name>
</gene>
<proteinExistence type="predicted"/>
<accession>A0ABZ0UST6</accession>
<dbReference type="Proteomes" id="UP001326613">
    <property type="component" value="Chromosome"/>
</dbReference>
<name>A0ABZ0UST6_9RICK</name>
<dbReference type="EMBL" id="CP112932">
    <property type="protein sequence ID" value="WPY01084.1"/>
    <property type="molecule type" value="Genomic_DNA"/>
</dbReference>
<sequence>MGKNVEQMSLIDKINELQKLAIIDRPFSKLASERGFEGDTEHKTAAYFWVREDLSTGSTYKSSAEVEFGERSNAYDWQSMTEIRNHLTHEYPDQPEITAKYLNIMHTLTPALVQCLEKIKERIRS</sequence>
<dbReference type="SUPFAM" id="SSF81593">
    <property type="entry name" value="Nucleotidyltransferase substrate binding subunit/domain"/>
    <property type="match status" value="1"/>
</dbReference>
<dbReference type="NCBIfam" id="TIGR01045">
    <property type="entry name" value="RPE1"/>
    <property type="match status" value="1"/>
</dbReference>
<organism evidence="1 2">
    <name type="scientific">Candidatus Trichorickettsia mobilis</name>
    <dbReference type="NCBI Taxonomy" id="1346319"/>
    <lineage>
        <taxon>Bacteria</taxon>
        <taxon>Pseudomonadati</taxon>
        <taxon>Pseudomonadota</taxon>
        <taxon>Alphaproteobacteria</taxon>
        <taxon>Rickettsiales</taxon>
        <taxon>Rickettsiaceae</taxon>
        <taxon>Rickettsieae</taxon>
        <taxon>Candidatus Trichorickettsia</taxon>
    </lineage>
</organism>
<reference evidence="1 2" key="1">
    <citation type="submission" date="2022-10" db="EMBL/GenBank/DDBJ databases">
        <title>Host association and intracellularity evolved multiple times independently in the Rickettsiales.</title>
        <authorList>
            <person name="Castelli M."/>
            <person name="Nardi T."/>
            <person name="Gammuto L."/>
            <person name="Bellinzona G."/>
            <person name="Sabaneyeva E."/>
            <person name="Potekhin A."/>
            <person name="Serra V."/>
            <person name="Petroni G."/>
            <person name="Sassera D."/>
        </authorList>
    </citation>
    <scope>NUCLEOTIDE SEQUENCE [LARGE SCALE GENOMIC DNA]</scope>
    <source>
        <strain evidence="1 2">Kr 154-4</strain>
    </source>
</reference>